<evidence type="ECO:0000313" key="1">
    <source>
        <dbReference type="EMBL" id="KAL3317209.1"/>
    </source>
</evidence>
<organism evidence="1 2">
    <name type="scientific">Cichlidogyrus casuarinus</name>
    <dbReference type="NCBI Taxonomy" id="1844966"/>
    <lineage>
        <taxon>Eukaryota</taxon>
        <taxon>Metazoa</taxon>
        <taxon>Spiralia</taxon>
        <taxon>Lophotrochozoa</taxon>
        <taxon>Platyhelminthes</taxon>
        <taxon>Monogenea</taxon>
        <taxon>Monopisthocotylea</taxon>
        <taxon>Dactylogyridea</taxon>
        <taxon>Ancyrocephalidae</taxon>
        <taxon>Cichlidogyrus</taxon>
    </lineage>
</organism>
<comment type="caution">
    <text evidence="1">The sequence shown here is derived from an EMBL/GenBank/DDBJ whole genome shotgun (WGS) entry which is preliminary data.</text>
</comment>
<dbReference type="Proteomes" id="UP001626550">
    <property type="component" value="Unassembled WGS sequence"/>
</dbReference>
<proteinExistence type="predicted"/>
<name>A0ABD2QCG8_9PLAT</name>
<keyword evidence="2" id="KW-1185">Reference proteome</keyword>
<protein>
    <submittedName>
        <fullName evidence="1">Uncharacterized protein</fullName>
    </submittedName>
</protein>
<gene>
    <name evidence="1" type="ORF">Ciccas_004145</name>
</gene>
<sequence>MTYLDDDYDLEFEVPSTRYSRSQRTTQHKMSQRDEDLEADEEIRKIREKARRANSDFLDECDSMRGRVKERDKATLKYIDDVLKQSAPTERHNRRQYAENYIKKRYRSEGACNCSSRCHPNMKEEHGLLSEAGDEKDIHVATTTTGSAKERMRKIEAHLDGILDYELPAADSFRSMRHLLTGINDKMAMHRLLLDRYSGLDLRDDRDSVSDHVDTKYQELVKRNPMLESSHRDSKLFSEKRYNANFDPAFVPGYVTGLGIVTNDKNSELRGRIRNLICRTKSSSVAHPTVSRSTSKKAIQLNFSDEE</sequence>
<evidence type="ECO:0000313" key="2">
    <source>
        <dbReference type="Proteomes" id="UP001626550"/>
    </source>
</evidence>
<dbReference type="AlphaFoldDB" id="A0ABD2QCG8"/>
<accession>A0ABD2QCG8</accession>
<reference evidence="1 2" key="1">
    <citation type="submission" date="2024-11" db="EMBL/GenBank/DDBJ databases">
        <title>Adaptive evolution of stress response genes in parasites aligns with host niche diversity.</title>
        <authorList>
            <person name="Hahn C."/>
            <person name="Resl P."/>
        </authorList>
    </citation>
    <scope>NUCLEOTIDE SEQUENCE [LARGE SCALE GENOMIC DNA]</scope>
    <source>
        <strain evidence="1">EGGRZ-B1_66</strain>
        <tissue evidence="1">Body</tissue>
    </source>
</reference>
<dbReference type="EMBL" id="JBJKFK010000414">
    <property type="protein sequence ID" value="KAL3317209.1"/>
    <property type="molecule type" value="Genomic_DNA"/>
</dbReference>